<evidence type="ECO:0000313" key="2">
    <source>
        <dbReference type="EMBL" id="KAK3311246.1"/>
    </source>
</evidence>
<feature type="domain" description="Aminoglycoside phosphotransferase" evidence="1">
    <location>
        <begin position="16"/>
        <end position="170"/>
    </location>
</feature>
<reference evidence="2" key="2">
    <citation type="submission" date="2023-06" db="EMBL/GenBank/DDBJ databases">
        <authorList>
            <consortium name="Lawrence Berkeley National Laboratory"/>
            <person name="Mondo S.J."/>
            <person name="Hensen N."/>
            <person name="Bonometti L."/>
            <person name="Westerberg I."/>
            <person name="Brannstrom I.O."/>
            <person name="Guillou S."/>
            <person name="Cros-Aarteil S."/>
            <person name="Calhoun S."/>
            <person name="Haridas S."/>
            <person name="Kuo A."/>
            <person name="Pangilinan J."/>
            <person name="Riley R."/>
            <person name="Labutti K."/>
            <person name="Andreopoulos B."/>
            <person name="Lipzen A."/>
            <person name="Chen C."/>
            <person name="Yanf M."/>
            <person name="Daum C."/>
            <person name="Ng V."/>
            <person name="Clum A."/>
            <person name="Steindorff A."/>
            <person name="Ohm R."/>
            <person name="Martin F."/>
            <person name="Silar P."/>
            <person name="Natvig D."/>
            <person name="Lalanne C."/>
            <person name="Gautier V."/>
            <person name="Ament-Velasquez S.L."/>
            <person name="Kruys A."/>
            <person name="Hutchinson M.I."/>
            <person name="Powell A.J."/>
            <person name="Barry K."/>
            <person name="Miller A.N."/>
            <person name="Grigoriev I.V."/>
            <person name="Debuchy R."/>
            <person name="Gladieux P."/>
            <person name="Thoren M.H."/>
            <person name="Johannesson H."/>
        </authorList>
    </citation>
    <scope>NUCLEOTIDE SEQUENCE</scope>
    <source>
        <strain evidence="2">CBS 333.67</strain>
    </source>
</reference>
<sequence>RTYHFMSRAAGVTLESLWPELSTEHKISIKTQLNSIFRALRKEHGGRPKFGGFVSAICKDTRRNQRVSEPTIHTEAQFNDFLCGKPGRAPTAWITTIRSGMRDDHRLVMTHGDLHPRNIMVQWERGAEDGVTGKGGEKKIRVTALIDWEMSGWYPEYWEFVKSLSTINTRGTLSDWFEYLPTDAIRTWPVELSIDSLLERWLG</sequence>
<comment type="caution">
    <text evidence="2">The sequence shown here is derived from an EMBL/GenBank/DDBJ whole genome shotgun (WGS) entry which is preliminary data.</text>
</comment>
<accession>A0AAJ0H3R5</accession>
<dbReference type="InterPro" id="IPR051678">
    <property type="entry name" value="AGP_Transferase"/>
</dbReference>
<dbReference type="EMBL" id="JAUDZG010000001">
    <property type="protein sequence ID" value="KAK3311246.1"/>
    <property type="molecule type" value="Genomic_DNA"/>
</dbReference>
<proteinExistence type="predicted"/>
<dbReference type="RefSeq" id="XP_062727026.1">
    <property type="nucleotide sequence ID" value="XM_062864445.1"/>
</dbReference>
<feature type="non-terminal residue" evidence="2">
    <location>
        <position position="1"/>
    </location>
</feature>
<organism evidence="2 3">
    <name type="scientific">Chaetomium strumarium</name>
    <dbReference type="NCBI Taxonomy" id="1170767"/>
    <lineage>
        <taxon>Eukaryota</taxon>
        <taxon>Fungi</taxon>
        <taxon>Dikarya</taxon>
        <taxon>Ascomycota</taxon>
        <taxon>Pezizomycotina</taxon>
        <taxon>Sordariomycetes</taxon>
        <taxon>Sordariomycetidae</taxon>
        <taxon>Sordariales</taxon>
        <taxon>Chaetomiaceae</taxon>
        <taxon>Chaetomium</taxon>
    </lineage>
</organism>
<dbReference type="Gene3D" id="3.90.1200.10">
    <property type="match status" value="1"/>
</dbReference>
<reference evidence="2" key="1">
    <citation type="journal article" date="2023" name="Mol. Phylogenet. Evol.">
        <title>Genome-scale phylogeny and comparative genomics of the fungal order Sordariales.</title>
        <authorList>
            <person name="Hensen N."/>
            <person name="Bonometti L."/>
            <person name="Westerberg I."/>
            <person name="Brannstrom I.O."/>
            <person name="Guillou S."/>
            <person name="Cros-Aarteil S."/>
            <person name="Calhoun S."/>
            <person name="Haridas S."/>
            <person name="Kuo A."/>
            <person name="Mondo S."/>
            <person name="Pangilinan J."/>
            <person name="Riley R."/>
            <person name="LaButti K."/>
            <person name="Andreopoulos B."/>
            <person name="Lipzen A."/>
            <person name="Chen C."/>
            <person name="Yan M."/>
            <person name="Daum C."/>
            <person name="Ng V."/>
            <person name="Clum A."/>
            <person name="Steindorff A."/>
            <person name="Ohm R.A."/>
            <person name="Martin F."/>
            <person name="Silar P."/>
            <person name="Natvig D.O."/>
            <person name="Lalanne C."/>
            <person name="Gautier V."/>
            <person name="Ament-Velasquez S.L."/>
            <person name="Kruys A."/>
            <person name="Hutchinson M.I."/>
            <person name="Powell A.J."/>
            <person name="Barry K."/>
            <person name="Miller A.N."/>
            <person name="Grigoriev I.V."/>
            <person name="Debuchy R."/>
            <person name="Gladieux P."/>
            <person name="Hiltunen Thoren M."/>
            <person name="Johannesson H."/>
        </authorList>
    </citation>
    <scope>NUCLEOTIDE SEQUENCE</scope>
    <source>
        <strain evidence="2">CBS 333.67</strain>
    </source>
</reference>
<dbReference type="Proteomes" id="UP001273166">
    <property type="component" value="Unassembled WGS sequence"/>
</dbReference>
<evidence type="ECO:0000259" key="1">
    <source>
        <dbReference type="Pfam" id="PF01636"/>
    </source>
</evidence>
<dbReference type="PANTHER" id="PTHR21310">
    <property type="entry name" value="AMINOGLYCOSIDE PHOSPHOTRANSFERASE-RELATED-RELATED"/>
    <property type="match status" value="1"/>
</dbReference>
<dbReference type="PANTHER" id="PTHR21310:SF48">
    <property type="entry name" value="AMINOGLYCOSIDE PHOSPHOTRANSFERASE DOMAIN-CONTAINING PROTEIN"/>
    <property type="match status" value="1"/>
</dbReference>
<name>A0AAJ0H3R5_9PEZI</name>
<keyword evidence="3" id="KW-1185">Reference proteome</keyword>
<dbReference type="InterPro" id="IPR011009">
    <property type="entry name" value="Kinase-like_dom_sf"/>
</dbReference>
<dbReference type="SUPFAM" id="SSF56112">
    <property type="entry name" value="Protein kinase-like (PK-like)"/>
    <property type="match status" value="1"/>
</dbReference>
<dbReference type="Pfam" id="PF01636">
    <property type="entry name" value="APH"/>
    <property type="match status" value="1"/>
</dbReference>
<dbReference type="InterPro" id="IPR002575">
    <property type="entry name" value="Aminoglycoside_PTrfase"/>
</dbReference>
<dbReference type="AlphaFoldDB" id="A0AAJ0H3R5"/>
<gene>
    <name evidence="2" type="ORF">B0T15DRAFT_388399</name>
</gene>
<protein>
    <recommendedName>
        <fullName evidence="1">Aminoglycoside phosphotransferase domain-containing protein</fullName>
    </recommendedName>
</protein>
<evidence type="ECO:0000313" key="3">
    <source>
        <dbReference type="Proteomes" id="UP001273166"/>
    </source>
</evidence>
<dbReference type="GeneID" id="87883274"/>